<dbReference type="AlphaFoldDB" id="A0A2U8QX88"/>
<dbReference type="InterPro" id="IPR019832">
    <property type="entry name" value="Mn/Fe_SOD_C"/>
</dbReference>
<dbReference type="PANTHER" id="PTHR43595">
    <property type="entry name" value="37S RIBOSOMAL PROTEIN S26, MITOCHONDRIAL"/>
    <property type="match status" value="1"/>
</dbReference>
<feature type="binding site" evidence="5">
    <location>
        <position position="217"/>
    </location>
    <ligand>
        <name>Mn(2+)</name>
        <dbReference type="ChEBI" id="CHEBI:29035"/>
    </ligand>
</feature>
<reference evidence="10 11" key="1">
    <citation type="submission" date="2018-05" db="EMBL/GenBank/DDBJ databases">
        <title>Flavobacterium sp. MEBiC07310.</title>
        <authorList>
            <person name="Baek K."/>
        </authorList>
    </citation>
    <scope>NUCLEOTIDE SEQUENCE [LARGE SCALE GENOMIC DNA]</scope>
    <source>
        <strain evidence="10 11">MEBiC07310</strain>
    </source>
</reference>
<evidence type="ECO:0000259" key="8">
    <source>
        <dbReference type="Pfam" id="PF00081"/>
    </source>
</evidence>
<evidence type="ECO:0000256" key="2">
    <source>
        <dbReference type="ARBA" id="ARBA00012682"/>
    </source>
</evidence>
<evidence type="ECO:0000259" key="9">
    <source>
        <dbReference type="Pfam" id="PF02777"/>
    </source>
</evidence>
<dbReference type="EMBL" id="CP029463">
    <property type="protein sequence ID" value="AWM14504.1"/>
    <property type="molecule type" value="Genomic_DNA"/>
</dbReference>
<gene>
    <name evidence="10" type="ORF">DI487_11980</name>
</gene>
<feature type="binding site" evidence="5">
    <location>
        <position position="213"/>
    </location>
    <ligand>
        <name>Mn(2+)</name>
        <dbReference type="ChEBI" id="CHEBI:29035"/>
    </ligand>
</feature>
<dbReference type="InterPro" id="IPR001189">
    <property type="entry name" value="Mn/Fe_SOD"/>
</dbReference>
<dbReference type="GO" id="GO:0005737">
    <property type="term" value="C:cytoplasm"/>
    <property type="evidence" value="ECO:0007669"/>
    <property type="project" value="TreeGrafter"/>
</dbReference>
<dbReference type="GO" id="GO:0004784">
    <property type="term" value="F:superoxide dismutase activity"/>
    <property type="evidence" value="ECO:0007669"/>
    <property type="project" value="UniProtKB-EC"/>
</dbReference>
<comment type="similarity">
    <text evidence="1 6">Belongs to the iron/manganese superoxide dismutase family.</text>
</comment>
<dbReference type="Proteomes" id="UP000245429">
    <property type="component" value="Chromosome"/>
</dbReference>
<evidence type="ECO:0000256" key="7">
    <source>
        <dbReference type="SAM" id="SignalP"/>
    </source>
</evidence>
<name>A0A2U8QX88_9FLAO</name>
<feature type="signal peptide" evidence="7">
    <location>
        <begin position="1"/>
        <end position="21"/>
    </location>
</feature>
<evidence type="ECO:0000313" key="11">
    <source>
        <dbReference type="Proteomes" id="UP000245429"/>
    </source>
</evidence>
<comment type="function">
    <text evidence="6">Destroys radicals which are normally produced within the cells and which are toxic to biological systems.</text>
</comment>
<dbReference type="PIRSF" id="PIRSF000349">
    <property type="entry name" value="SODismutase"/>
    <property type="match status" value="1"/>
</dbReference>
<dbReference type="Pfam" id="PF02777">
    <property type="entry name" value="Sod_Fe_C"/>
    <property type="match status" value="1"/>
</dbReference>
<sequence length="257" mass="29721">MIKHILMALCFLSLLSCNDNSNLVEVQIPEPEVIVQTNFADPRSFKATGLPFKLSPVEYSFDTFPDFIDGKTFEFHYSNIYLSYTNNLNKQVTEKNWETKKASQICKEINPEDTTFLNFAGGYYNHSLFFETLSPKKDTNPSESLNNAIDENFGSVENFKKQFILKGINTKGSNWIWLVLNNDQKLEITITLNEENPLMQKSTVKGFPLLCLDLWEHAYLLNNNPSKKNYIEAFFTYVDWNKVSERYEQLTAVNPQS</sequence>
<evidence type="ECO:0000256" key="5">
    <source>
        <dbReference type="PIRSR" id="PIRSR000349-1"/>
    </source>
</evidence>
<dbReference type="PRINTS" id="PR01703">
    <property type="entry name" value="MNSODISMTASE"/>
</dbReference>
<keyword evidence="3 5" id="KW-0479">Metal-binding</keyword>
<protein>
    <recommendedName>
        <fullName evidence="2 6">Superoxide dismutase</fullName>
        <ecNumber evidence="2 6">1.15.1.1</ecNumber>
    </recommendedName>
</protein>
<keyword evidence="11" id="KW-1185">Reference proteome</keyword>
<accession>A0A2U8QX88</accession>
<evidence type="ECO:0000256" key="3">
    <source>
        <dbReference type="ARBA" id="ARBA00022723"/>
    </source>
</evidence>
<feature type="domain" description="Manganese/iron superoxide dismutase C-terminal" evidence="9">
    <location>
        <begin position="141"/>
        <end position="246"/>
    </location>
</feature>
<dbReference type="GO" id="GO:0046872">
    <property type="term" value="F:metal ion binding"/>
    <property type="evidence" value="ECO:0007669"/>
    <property type="project" value="UniProtKB-KW"/>
</dbReference>
<dbReference type="InterPro" id="IPR036324">
    <property type="entry name" value="Mn/Fe_SOD_N_sf"/>
</dbReference>
<evidence type="ECO:0000313" key="10">
    <source>
        <dbReference type="EMBL" id="AWM14504.1"/>
    </source>
</evidence>
<evidence type="ECO:0000256" key="1">
    <source>
        <dbReference type="ARBA" id="ARBA00008714"/>
    </source>
</evidence>
<dbReference type="PANTHER" id="PTHR43595:SF2">
    <property type="entry name" value="SMALL RIBOSOMAL SUBUNIT PROTEIN MS42"/>
    <property type="match status" value="1"/>
</dbReference>
<organism evidence="10 11">
    <name type="scientific">Flavobacterium sediminis</name>
    <dbReference type="NCBI Taxonomy" id="2201181"/>
    <lineage>
        <taxon>Bacteria</taxon>
        <taxon>Pseudomonadati</taxon>
        <taxon>Bacteroidota</taxon>
        <taxon>Flavobacteriia</taxon>
        <taxon>Flavobacteriales</taxon>
        <taxon>Flavobacteriaceae</taxon>
        <taxon>Flavobacterium</taxon>
    </lineage>
</organism>
<evidence type="ECO:0000256" key="6">
    <source>
        <dbReference type="RuleBase" id="RU000414"/>
    </source>
</evidence>
<dbReference type="Gene3D" id="3.55.40.20">
    <property type="entry name" value="Iron/manganese superoxide dismutase, C-terminal domain"/>
    <property type="match status" value="1"/>
</dbReference>
<feature type="chain" id="PRO_5015911450" description="Superoxide dismutase" evidence="7">
    <location>
        <begin position="22"/>
        <end position="257"/>
    </location>
</feature>
<dbReference type="KEGG" id="fse:DI487_11980"/>
<feature type="domain" description="Manganese/iron superoxide dismutase N-terminal" evidence="8">
    <location>
        <begin position="52"/>
        <end position="134"/>
    </location>
</feature>
<comment type="catalytic activity">
    <reaction evidence="6">
        <text>2 superoxide + 2 H(+) = H2O2 + O2</text>
        <dbReference type="Rhea" id="RHEA:20696"/>
        <dbReference type="ChEBI" id="CHEBI:15378"/>
        <dbReference type="ChEBI" id="CHEBI:15379"/>
        <dbReference type="ChEBI" id="CHEBI:16240"/>
        <dbReference type="ChEBI" id="CHEBI:18421"/>
        <dbReference type="EC" id="1.15.1.1"/>
    </reaction>
</comment>
<dbReference type="Gene3D" id="1.10.287.990">
    <property type="entry name" value="Fe,Mn superoxide dismutase (SOD) domain"/>
    <property type="match status" value="1"/>
</dbReference>
<dbReference type="RefSeq" id="WP_109569863.1">
    <property type="nucleotide sequence ID" value="NZ_CP029463.1"/>
</dbReference>
<dbReference type="SUPFAM" id="SSF46609">
    <property type="entry name" value="Fe,Mn superoxide dismutase (SOD), N-terminal domain"/>
    <property type="match status" value="1"/>
</dbReference>
<dbReference type="SUPFAM" id="SSF54719">
    <property type="entry name" value="Fe,Mn superoxide dismutase (SOD), C-terminal domain"/>
    <property type="match status" value="1"/>
</dbReference>
<dbReference type="InterPro" id="IPR036314">
    <property type="entry name" value="SOD_C_sf"/>
</dbReference>
<dbReference type="EC" id="1.15.1.1" evidence="2 6"/>
<dbReference type="Pfam" id="PF00081">
    <property type="entry name" value="Sod_Fe_N"/>
    <property type="match status" value="1"/>
</dbReference>
<keyword evidence="4 6" id="KW-0560">Oxidoreductase</keyword>
<evidence type="ECO:0000256" key="4">
    <source>
        <dbReference type="ARBA" id="ARBA00023002"/>
    </source>
</evidence>
<dbReference type="OrthoDB" id="9803125at2"/>
<keyword evidence="7" id="KW-0732">Signal</keyword>
<proteinExistence type="inferred from homology"/>
<dbReference type="InterPro" id="IPR019831">
    <property type="entry name" value="Mn/Fe_SOD_N"/>
</dbReference>
<feature type="binding site" evidence="5">
    <location>
        <position position="126"/>
    </location>
    <ligand>
        <name>Mn(2+)</name>
        <dbReference type="ChEBI" id="CHEBI:29035"/>
    </ligand>
</feature>
<feature type="binding site" evidence="5">
    <location>
        <position position="76"/>
    </location>
    <ligand>
        <name>Mn(2+)</name>
        <dbReference type="ChEBI" id="CHEBI:29035"/>
    </ligand>
</feature>
<dbReference type="PROSITE" id="PS51257">
    <property type="entry name" value="PROKAR_LIPOPROTEIN"/>
    <property type="match status" value="1"/>
</dbReference>